<organism evidence="1 2">
    <name type="scientific">Hygrophoropsis aurantiaca</name>
    <dbReference type="NCBI Taxonomy" id="72124"/>
    <lineage>
        <taxon>Eukaryota</taxon>
        <taxon>Fungi</taxon>
        <taxon>Dikarya</taxon>
        <taxon>Basidiomycota</taxon>
        <taxon>Agaricomycotina</taxon>
        <taxon>Agaricomycetes</taxon>
        <taxon>Agaricomycetidae</taxon>
        <taxon>Boletales</taxon>
        <taxon>Coniophorineae</taxon>
        <taxon>Hygrophoropsidaceae</taxon>
        <taxon>Hygrophoropsis</taxon>
    </lineage>
</organism>
<protein>
    <submittedName>
        <fullName evidence="1">Uncharacterized protein</fullName>
    </submittedName>
</protein>
<evidence type="ECO:0000313" key="1">
    <source>
        <dbReference type="EMBL" id="KAH7905337.1"/>
    </source>
</evidence>
<dbReference type="Proteomes" id="UP000790377">
    <property type="component" value="Unassembled WGS sequence"/>
</dbReference>
<name>A0ACB7ZWS0_9AGAM</name>
<keyword evidence="2" id="KW-1185">Reference proteome</keyword>
<dbReference type="EMBL" id="MU268214">
    <property type="protein sequence ID" value="KAH7905337.1"/>
    <property type="molecule type" value="Genomic_DNA"/>
</dbReference>
<accession>A0ACB7ZWS0</accession>
<comment type="caution">
    <text evidence="1">The sequence shown here is derived from an EMBL/GenBank/DDBJ whole genome shotgun (WGS) entry which is preliminary data.</text>
</comment>
<reference evidence="1" key="1">
    <citation type="journal article" date="2021" name="New Phytol.">
        <title>Evolutionary innovations through gain and loss of genes in the ectomycorrhizal Boletales.</title>
        <authorList>
            <person name="Wu G."/>
            <person name="Miyauchi S."/>
            <person name="Morin E."/>
            <person name="Kuo A."/>
            <person name="Drula E."/>
            <person name="Varga T."/>
            <person name="Kohler A."/>
            <person name="Feng B."/>
            <person name="Cao Y."/>
            <person name="Lipzen A."/>
            <person name="Daum C."/>
            <person name="Hundley H."/>
            <person name="Pangilinan J."/>
            <person name="Johnson J."/>
            <person name="Barry K."/>
            <person name="LaButti K."/>
            <person name="Ng V."/>
            <person name="Ahrendt S."/>
            <person name="Min B."/>
            <person name="Choi I.G."/>
            <person name="Park H."/>
            <person name="Plett J.M."/>
            <person name="Magnuson J."/>
            <person name="Spatafora J.W."/>
            <person name="Nagy L.G."/>
            <person name="Henrissat B."/>
            <person name="Grigoriev I.V."/>
            <person name="Yang Z.L."/>
            <person name="Xu J."/>
            <person name="Martin F.M."/>
        </authorList>
    </citation>
    <scope>NUCLEOTIDE SEQUENCE</scope>
    <source>
        <strain evidence="1">ATCC 28755</strain>
    </source>
</reference>
<evidence type="ECO:0000313" key="2">
    <source>
        <dbReference type="Proteomes" id="UP000790377"/>
    </source>
</evidence>
<proteinExistence type="predicted"/>
<gene>
    <name evidence="1" type="ORF">BJ138DRAFT_1164960</name>
</gene>
<sequence>MPPACIQFIAWASLLSNTFFILWNVLETVMVQLKDTPLNRREHTYRGSDYPFHFPLFMPSAPVALTLTESVHFGLNRSDLTHRAEWDALVSQPDGYGRVQLGDEHRLFVVVFYHQMHCLWKIQLTLINRADPTATYHHVEHCLNYLRQTMMCAAADTLELGDFMLDVGRYGNDSEASWRGERMGDTMVCQDWEWAYEALGENHREWVKWREEWN</sequence>